<evidence type="ECO:0000256" key="1">
    <source>
        <dbReference type="SAM" id="Phobius"/>
    </source>
</evidence>
<evidence type="ECO:0000313" key="3">
    <source>
        <dbReference type="Proteomes" id="UP000054477"/>
    </source>
</evidence>
<accession>A0A0C9XSB5</accession>
<keyword evidence="3" id="KW-1185">Reference proteome</keyword>
<keyword evidence="1" id="KW-0812">Transmembrane</keyword>
<proteinExistence type="predicted"/>
<organism evidence="2 3">
    <name type="scientific">Laccaria amethystina LaAM-08-1</name>
    <dbReference type="NCBI Taxonomy" id="1095629"/>
    <lineage>
        <taxon>Eukaryota</taxon>
        <taxon>Fungi</taxon>
        <taxon>Dikarya</taxon>
        <taxon>Basidiomycota</taxon>
        <taxon>Agaricomycotina</taxon>
        <taxon>Agaricomycetes</taxon>
        <taxon>Agaricomycetidae</taxon>
        <taxon>Agaricales</taxon>
        <taxon>Agaricineae</taxon>
        <taxon>Hydnangiaceae</taxon>
        <taxon>Laccaria</taxon>
    </lineage>
</organism>
<sequence>MPSLLSKAPLRRFIFSYVLILLILSFLPLIYGDVIVSISRSSGIPQPRLSFCSRREFSGNVSWDAHF</sequence>
<keyword evidence="1" id="KW-0472">Membrane</keyword>
<gene>
    <name evidence="2" type="ORF">K443DRAFT_153187</name>
</gene>
<name>A0A0C9XSB5_9AGAR</name>
<reference evidence="3" key="2">
    <citation type="submission" date="2015-01" db="EMBL/GenBank/DDBJ databases">
        <title>Evolutionary Origins and Diversification of the Mycorrhizal Mutualists.</title>
        <authorList>
            <consortium name="DOE Joint Genome Institute"/>
            <consortium name="Mycorrhizal Genomics Consortium"/>
            <person name="Kohler A."/>
            <person name="Kuo A."/>
            <person name="Nagy L.G."/>
            <person name="Floudas D."/>
            <person name="Copeland A."/>
            <person name="Barry K.W."/>
            <person name="Cichocki N."/>
            <person name="Veneault-Fourrey C."/>
            <person name="LaButti K."/>
            <person name="Lindquist E.A."/>
            <person name="Lipzen A."/>
            <person name="Lundell T."/>
            <person name="Morin E."/>
            <person name="Murat C."/>
            <person name="Riley R."/>
            <person name="Ohm R."/>
            <person name="Sun H."/>
            <person name="Tunlid A."/>
            <person name="Henrissat B."/>
            <person name="Grigoriev I.V."/>
            <person name="Hibbett D.S."/>
            <person name="Martin F."/>
        </authorList>
    </citation>
    <scope>NUCLEOTIDE SEQUENCE [LARGE SCALE GENOMIC DNA]</scope>
    <source>
        <strain evidence="3">LaAM-08-1</strain>
    </source>
</reference>
<dbReference type="HOGENOM" id="CLU_2812746_0_0_1"/>
<dbReference type="EMBL" id="KN838545">
    <property type="protein sequence ID" value="KIK07866.1"/>
    <property type="molecule type" value="Genomic_DNA"/>
</dbReference>
<feature type="transmembrane region" description="Helical" evidence="1">
    <location>
        <begin position="12"/>
        <end position="31"/>
    </location>
</feature>
<evidence type="ECO:0000313" key="2">
    <source>
        <dbReference type="EMBL" id="KIK07866.1"/>
    </source>
</evidence>
<reference evidence="2 3" key="1">
    <citation type="submission" date="2014-04" db="EMBL/GenBank/DDBJ databases">
        <authorList>
            <consortium name="DOE Joint Genome Institute"/>
            <person name="Kuo A."/>
            <person name="Kohler A."/>
            <person name="Nagy L.G."/>
            <person name="Floudas D."/>
            <person name="Copeland A."/>
            <person name="Barry K.W."/>
            <person name="Cichocki N."/>
            <person name="Veneault-Fourrey C."/>
            <person name="LaButti K."/>
            <person name="Lindquist E.A."/>
            <person name="Lipzen A."/>
            <person name="Lundell T."/>
            <person name="Morin E."/>
            <person name="Murat C."/>
            <person name="Sun H."/>
            <person name="Tunlid A."/>
            <person name="Henrissat B."/>
            <person name="Grigoriev I.V."/>
            <person name="Hibbett D.S."/>
            <person name="Martin F."/>
            <person name="Nordberg H.P."/>
            <person name="Cantor M.N."/>
            <person name="Hua S.X."/>
        </authorList>
    </citation>
    <scope>NUCLEOTIDE SEQUENCE [LARGE SCALE GENOMIC DNA]</scope>
    <source>
        <strain evidence="2 3">LaAM-08-1</strain>
    </source>
</reference>
<dbReference type="Proteomes" id="UP000054477">
    <property type="component" value="Unassembled WGS sequence"/>
</dbReference>
<protein>
    <submittedName>
        <fullName evidence="2">Unplaced genomic scaffold K443scaffold_10, whole genome shotgun sequence</fullName>
    </submittedName>
</protein>
<dbReference type="AlphaFoldDB" id="A0A0C9XSB5"/>
<keyword evidence="1" id="KW-1133">Transmembrane helix</keyword>